<evidence type="ECO:0000313" key="1">
    <source>
        <dbReference type="EMBL" id="SPS06747.1"/>
    </source>
</evidence>
<organism evidence="2">
    <name type="scientific">Candidatus Nitrotoga fabula</name>
    <dbReference type="NCBI Taxonomy" id="2182327"/>
    <lineage>
        <taxon>Bacteria</taxon>
        <taxon>Pseudomonadati</taxon>
        <taxon>Pseudomonadota</taxon>
        <taxon>Betaproteobacteria</taxon>
        <taxon>Nitrosomonadales</taxon>
        <taxon>Gallionellaceae</taxon>
        <taxon>Candidatus Nitrotoga</taxon>
    </lineage>
</organism>
<dbReference type="EMBL" id="LS423452">
    <property type="protein sequence ID" value="SPS06994.1"/>
    <property type="molecule type" value="Genomic_DNA"/>
</dbReference>
<dbReference type="EMBL" id="LS423452">
    <property type="protein sequence ID" value="SPS06747.1"/>
    <property type="molecule type" value="Genomic_DNA"/>
</dbReference>
<name>A0A2X0RGV5_9PROT</name>
<accession>A0A2X0RGV5</accession>
<dbReference type="AlphaFoldDB" id="A0A2X0RGV5"/>
<proteinExistence type="predicted"/>
<evidence type="ECO:0000313" key="2">
    <source>
        <dbReference type="EMBL" id="SPS06994.1"/>
    </source>
</evidence>
<protein>
    <submittedName>
        <fullName evidence="2">Uncharacterized protein</fullName>
    </submittedName>
</protein>
<reference evidence="2" key="1">
    <citation type="submission" date="2018-05" db="EMBL/GenBank/DDBJ databases">
        <authorList>
            <person name="Lanie J.A."/>
            <person name="Ng W.-L."/>
            <person name="Kazmierczak K.M."/>
            <person name="Andrzejewski T.M."/>
            <person name="Davidsen T.M."/>
            <person name="Wayne K.J."/>
            <person name="Tettelin H."/>
            <person name="Glass J.I."/>
            <person name="Rusch D."/>
            <person name="Podicherti R."/>
            <person name="Tsui H.-C.T."/>
            <person name="Winkler M.E."/>
        </authorList>
    </citation>
    <scope>NUCLEOTIDE SEQUENCE</scope>
    <source>
        <strain evidence="2">KNB</strain>
    </source>
</reference>
<gene>
    <name evidence="1" type="ORF">NITFAB_2340</name>
    <name evidence="2" type="ORF">NITFAB_2592</name>
</gene>
<sequence>MSNDKGMGRRQFFSRFIPTLSDTIIEKTKVEPHMPVVPAKPGIVMNSSVVRQSIPIDPPEQTQEAGEAGGIKFPWVGM</sequence>